<dbReference type="PROSITE" id="PS50984">
    <property type="entry name" value="TRUD"/>
    <property type="match status" value="1"/>
</dbReference>
<dbReference type="GO" id="GO:0009982">
    <property type="term" value="F:pseudouridine synthase activity"/>
    <property type="evidence" value="ECO:0007669"/>
    <property type="project" value="InterPro"/>
</dbReference>
<evidence type="ECO:0000256" key="3">
    <source>
        <dbReference type="ARBA" id="ARBA00023235"/>
    </source>
</evidence>
<organism evidence="5">
    <name type="scientific">Thermodesulfatator atlanticus</name>
    <dbReference type="NCBI Taxonomy" id="501497"/>
    <lineage>
        <taxon>Bacteria</taxon>
        <taxon>Pseudomonadati</taxon>
        <taxon>Thermodesulfobacteriota</taxon>
        <taxon>Thermodesulfobacteria</taxon>
        <taxon>Thermodesulfobacteriales</taxon>
        <taxon>Thermodesulfatatoraceae</taxon>
        <taxon>Thermodesulfatator</taxon>
    </lineage>
</organism>
<dbReference type="PROSITE" id="PS01268">
    <property type="entry name" value="UPF0024"/>
    <property type="match status" value="1"/>
</dbReference>
<name>A0A7V5U1M3_9BACT</name>
<dbReference type="InterPro" id="IPR042214">
    <property type="entry name" value="TruD_catalytic"/>
</dbReference>
<comment type="caution">
    <text evidence="5">The sequence shown here is derived from an EMBL/GenBank/DDBJ whole genome shotgun (WGS) entry which is preliminary data.</text>
</comment>
<proteinExistence type="inferred from homology"/>
<dbReference type="GO" id="GO:0003723">
    <property type="term" value="F:RNA binding"/>
    <property type="evidence" value="ECO:0007669"/>
    <property type="project" value="InterPro"/>
</dbReference>
<dbReference type="PIRSF" id="PIRSF037016">
    <property type="entry name" value="Pseudouridin_synth_euk_prd"/>
    <property type="match status" value="1"/>
</dbReference>
<feature type="domain" description="TRUD" evidence="4">
    <location>
        <begin position="132"/>
        <end position="342"/>
    </location>
</feature>
<sequence length="386" mass="45210">MKIKVQPEDFVVYEVADITPQKEGEFALYRLFKRGATTWDVIGALAKRLRLRAQDIQYGGLKDRHALSYQYVTIRKGPKKDLVGKNFRLEYLGQSPFPMSKARLKGNFFRILVREVEPRVLEQEAPLVARFGVANYFDEQRFGSARHGLGFAARELILGHYERALYLLLVEGSQYEMKRTQAFRDCLRRNWPEVKPCLSLAPSPWERRLLEFLATHRLSKRTFKRAIGLVDREYLLMLCHAYQAFVWNETVKLYLQKQGLRLYPVPYVLGEHLFYRTVPEERWPALKEQKIPLPSPRLKLAPEIRALMEEVLKKEGIPSLEKFRTLVKGATFKTYPREVVVIPERLRYEVKGTREVEVEFFLPKGSYATVVLKRLFLLPKEDSLNE</sequence>
<protein>
    <submittedName>
        <fullName evidence="5">tRNA pseudouridine(13) synthase TruD</fullName>
    </submittedName>
</protein>
<dbReference type="InterPro" id="IPR020103">
    <property type="entry name" value="PsdUridine_synth_cat_dom_sf"/>
</dbReference>
<evidence type="ECO:0000256" key="2">
    <source>
        <dbReference type="ARBA" id="ARBA00022694"/>
    </source>
</evidence>
<accession>A0A7V5U1M3</accession>
<evidence type="ECO:0000313" key="5">
    <source>
        <dbReference type="EMBL" id="HHI96225.1"/>
    </source>
</evidence>
<keyword evidence="2" id="KW-0819">tRNA processing</keyword>
<dbReference type="PANTHER" id="PTHR13326:SF21">
    <property type="entry name" value="PSEUDOURIDYLATE SYNTHASE PUS7L"/>
    <property type="match status" value="1"/>
</dbReference>
<dbReference type="EMBL" id="DROK01000001">
    <property type="protein sequence ID" value="HHI96225.1"/>
    <property type="molecule type" value="Genomic_DNA"/>
</dbReference>
<dbReference type="AlphaFoldDB" id="A0A7V5U1M3"/>
<dbReference type="GO" id="GO:0001522">
    <property type="term" value="P:pseudouridine synthesis"/>
    <property type="evidence" value="ECO:0007669"/>
    <property type="project" value="InterPro"/>
</dbReference>
<comment type="similarity">
    <text evidence="1">Belongs to the pseudouridine synthase TruD family.</text>
</comment>
<dbReference type="PANTHER" id="PTHR13326">
    <property type="entry name" value="TRNA PSEUDOURIDINE SYNTHASE D"/>
    <property type="match status" value="1"/>
</dbReference>
<dbReference type="SUPFAM" id="SSF55120">
    <property type="entry name" value="Pseudouridine synthase"/>
    <property type="match status" value="1"/>
</dbReference>
<keyword evidence="3" id="KW-0413">Isomerase</keyword>
<gene>
    <name evidence="5" type="primary">truD</name>
    <name evidence="5" type="ORF">ENJ96_00035</name>
</gene>
<dbReference type="Proteomes" id="UP000886101">
    <property type="component" value="Unassembled WGS sequence"/>
</dbReference>
<evidence type="ECO:0000256" key="1">
    <source>
        <dbReference type="ARBA" id="ARBA00007953"/>
    </source>
</evidence>
<reference evidence="5" key="1">
    <citation type="journal article" date="2020" name="mSystems">
        <title>Genome- and Community-Level Interaction Insights into Carbon Utilization and Element Cycling Functions of Hydrothermarchaeota in Hydrothermal Sediment.</title>
        <authorList>
            <person name="Zhou Z."/>
            <person name="Liu Y."/>
            <person name="Xu W."/>
            <person name="Pan J."/>
            <person name="Luo Z.H."/>
            <person name="Li M."/>
        </authorList>
    </citation>
    <scope>NUCLEOTIDE SEQUENCE [LARGE SCALE GENOMIC DNA]</scope>
    <source>
        <strain evidence="5">HyVt-533</strain>
    </source>
</reference>
<dbReference type="GO" id="GO:0008033">
    <property type="term" value="P:tRNA processing"/>
    <property type="evidence" value="ECO:0007669"/>
    <property type="project" value="UniProtKB-KW"/>
</dbReference>
<dbReference type="GO" id="GO:0140098">
    <property type="term" value="F:catalytic activity, acting on RNA"/>
    <property type="evidence" value="ECO:0007669"/>
    <property type="project" value="UniProtKB-ARBA"/>
</dbReference>
<dbReference type="InterPro" id="IPR020119">
    <property type="entry name" value="PsdUridine_synth_TruD_CS"/>
</dbReference>
<dbReference type="Pfam" id="PF01142">
    <property type="entry name" value="TruD"/>
    <property type="match status" value="2"/>
</dbReference>
<dbReference type="Gene3D" id="3.30.2350.20">
    <property type="entry name" value="TruD, catalytic domain"/>
    <property type="match status" value="2"/>
</dbReference>
<evidence type="ECO:0000259" key="4">
    <source>
        <dbReference type="PROSITE" id="PS50984"/>
    </source>
</evidence>
<dbReference type="InterPro" id="IPR011760">
    <property type="entry name" value="PsdUridine_synth_TruD_insert"/>
</dbReference>
<dbReference type="InterPro" id="IPR001656">
    <property type="entry name" value="PsdUridine_synth_TruD"/>
</dbReference>